<reference evidence="2 3" key="1">
    <citation type="journal article" date="2017" name="Front. Microbiol.">
        <title>New Insights into the Diversity of the Genus Faecalibacterium.</title>
        <authorList>
            <person name="Benevides L."/>
            <person name="Burman S."/>
            <person name="Martin R."/>
            <person name="Robert V."/>
            <person name="Thomas M."/>
            <person name="Miquel S."/>
            <person name="Chain F."/>
            <person name="Sokol H."/>
            <person name="Bermudez-Humaran L.G."/>
            <person name="Morrison M."/>
            <person name="Langella P."/>
            <person name="Azevedo V.A."/>
            <person name="Chatel J.M."/>
            <person name="Soares S."/>
        </authorList>
    </citation>
    <scope>NUCLEOTIDE SEQUENCE [LARGE SCALE GENOMIC DNA]</scope>
    <source>
        <strain evidence="3">CNCM I-4540</strain>
    </source>
</reference>
<feature type="transmembrane region" description="Helical" evidence="1">
    <location>
        <begin position="134"/>
        <end position="150"/>
    </location>
</feature>
<organism evidence="2 3">
    <name type="scientific">Faecalibacterium langellae</name>
    <dbReference type="NCBI Taxonomy" id="3435293"/>
    <lineage>
        <taxon>Bacteria</taxon>
        <taxon>Bacillati</taxon>
        <taxon>Bacillota</taxon>
        <taxon>Clostridia</taxon>
        <taxon>Eubacteriales</taxon>
        <taxon>Oscillospiraceae</taxon>
        <taxon>Faecalibacterium</taxon>
    </lineage>
</organism>
<feature type="transmembrane region" description="Helical" evidence="1">
    <location>
        <begin position="49"/>
        <end position="68"/>
    </location>
</feature>
<comment type="caution">
    <text evidence="2">The sequence shown here is derived from an EMBL/GenBank/DDBJ whole genome shotgun (WGS) entry which is preliminary data.</text>
</comment>
<proteinExistence type="predicted"/>
<dbReference type="AlphaFoldDB" id="A0A2A6ZCU4"/>
<name>A0A2A6ZCU4_9FIRM</name>
<dbReference type="EMBL" id="NMTQ01000020">
    <property type="protein sequence ID" value="PDX59144.1"/>
    <property type="molecule type" value="Genomic_DNA"/>
</dbReference>
<evidence type="ECO:0000256" key="1">
    <source>
        <dbReference type="SAM" id="Phobius"/>
    </source>
</evidence>
<keyword evidence="3" id="KW-1185">Reference proteome</keyword>
<feature type="transmembrane region" description="Helical" evidence="1">
    <location>
        <begin position="341"/>
        <end position="364"/>
    </location>
</feature>
<protein>
    <submittedName>
        <fullName evidence="2">Uncharacterized protein</fullName>
    </submittedName>
</protein>
<feature type="transmembrane region" description="Helical" evidence="1">
    <location>
        <begin position="198"/>
        <end position="218"/>
    </location>
</feature>
<feature type="transmembrane region" description="Helical" evidence="1">
    <location>
        <begin position="162"/>
        <end position="183"/>
    </location>
</feature>
<sequence>MGVIQEFFNNREIAIGIWVIIGLAVILPTKPARQFIKTAIPILFCKKFVIFYIVFLSFLGLVLFALNWAGLWDLTLLKDTVFWVLFVELPLFAKAIEKADGGRFFSKLIRENVAIVVAIEFFVGFWTFSLITEIILIPLTVLISVLQVLAGQDKKHRSVKRFFDGLLVLWGIILLINAIYSLIHAPNQFLSFDTLKSLLLPLVLLVFNLPVVYGLALYNTYEQIFIRIKGSKSEQKKMKWQVIRFSGINLSKVSAIRKSLPNTIVCCRTSNDLQINLKKLARRLDLQIGENYMKRSRYYVLACIAGLILSFIGLIGANSDVSLKDLVTLNFVFDIPRIKEILTNIFSTMIVFSATLFFFAIGFAKKQREDVSQIKKYALYELLLSVKMQHSQLVDYPPIDEPADLFCAYVHNVYEVRAACDKVLAAYENLLTTWEQETLKNLQHSAMVLSEDFGISAENFREYSATQFCNFYDEKVRTAPQNEKINVFTHKIKTDIEKYSKHIEQFCEDFKHYY</sequence>
<dbReference type="Proteomes" id="UP000220752">
    <property type="component" value="Unassembled WGS sequence"/>
</dbReference>
<feature type="transmembrane region" description="Helical" evidence="1">
    <location>
        <begin position="12"/>
        <end position="29"/>
    </location>
</feature>
<keyword evidence="1" id="KW-0472">Membrane</keyword>
<keyword evidence="1" id="KW-1133">Transmembrane helix</keyword>
<feature type="transmembrane region" description="Helical" evidence="1">
    <location>
        <begin position="298"/>
        <end position="317"/>
    </location>
</feature>
<accession>A0A2A6ZCU4</accession>
<gene>
    <name evidence="2" type="ORF">CGS46_04025</name>
</gene>
<keyword evidence="1" id="KW-0812">Transmembrane</keyword>
<evidence type="ECO:0000313" key="2">
    <source>
        <dbReference type="EMBL" id="PDX59144.1"/>
    </source>
</evidence>
<evidence type="ECO:0000313" key="3">
    <source>
        <dbReference type="Proteomes" id="UP000220752"/>
    </source>
</evidence>